<dbReference type="EMBL" id="VSSQ01005845">
    <property type="protein sequence ID" value="MPM30642.1"/>
    <property type="molecule type" value="Genomic_DNA"/>
</dbReference>
<dbReference type="GO" id="GO:0004540">
    <property type="term" value="F:RNA nuclease activity"/>
    <property type="evidence" value="ECO:0007669"/>
    <property type="project" value="InterPro"/>
</dbReference>
<dbReference type="InterPro" id="IPR008201">
    <property type="entry name" value="HepT-like"/>
</dbReference>
<dbReference type="Pfam" id="PF01934">
    <property type="entry name" value="HepT-like"/>
    <property type="match status" value="1"/>
</dbReference>
<comment type="similarity">
    <text evidence="4">Belongs to the HepT RNase toxin family.</text>
</comment>
<dbReference type="InterPro" id="IPR052379">
    <property type="entry name" value="Type_VII_TA_RNase"/>
</dbReference>
<dbReference type="Gene3D" id="1.20.120.580">
    <property type="entry name" value="bsu32300-like"/>
    <property type="match status" value="1"/>
</dbReference>
<dbReference type="PANTHER" id="PTHR33397">
    <property type="entry name" value="UPF0331 PROTEIN YUTE"/>
    <property type="match status" value="1"/>
</dbReference>
<comment type="caution">
    <text evidence="5">The sequence shown here is derived from an EMBL/GenBank/DDBJ whole genome shotgun (WGS) entry which is preliminary data.</text>
</comment>
<gene>
    <name evidence="5" type="ORF">SDC9_77192</name>
</gene>
<protein>
    <recommendedName>
        <fullName evidence="6">DUF86 domain-containing protein</fullName>
    </recommendedName>
</protein>
<sequence length="145" mass="16188">MTPSGLVESVVQRRLTMIDRLVGAAESRRGITGEELDRDFDTRLIVERILTQLADLAVDINAHITSSLGETAGGEARSTFDKMAQLGIIPRALATELKLSVGLRNVLVHEYVNIDLNKVAESVPQAIDSYTQYRRQIARWLLEQR</sequence>
<evidence type="ECO:0000256" key="2">
    <source>
        <dbReference type="ARBA" id="ARBA00022722"/>
    </source>
</evidence>
<dbReference type="GO" id="GO:0016787">
    <property type="term" value="F:hydrolase activity"/>
    <property type="evidence" value="ECO:0007669"/>
    <property type="project" value="UniProtKB-KW"/>
</dbReference>
<dbReference type="AlphaFoldDB" id="A0A644YPU0"/>
<reference evidence="5" key="1">
    <citation type="submission" date="2019-08" db="EMBL/GenBank/DDBJ databases">
        <authorList>
            <person name="Kucharzyk K."/>
            <person name="Murdoch R.W."/>
            <person name="Higgins S."/>
            <person name="Loffler F."/>
        </authorList>
    </citation>
    <scope>NUCLEOTIDE SEQUENCE</scope>
</reference>
<dbReference type="PANTHER" id="PTHR33397:SF5">
    <property type="entry name" value="RNASE YUTE-RELATED"/>
    <property type="match status" value="1"/>
</dbReference>
<dbReference type="NCBIfam" id="NF047751">
    <property type="entry name" value="HepT_toxin"/>
    <property type="match status" value="1"/>
</dbReference>
<keyword evidence="1" id="KW-1277">Toxin-antitoxin system</keyword>
<dbReference type="GO" id="GO:0110001">
    <property type="term" value="C:toxin-antitoxin complex"/>
    <property type="evidence" value="ECO:0007669"/>
    <property type="project" value="InterPro"/>
</dbReference>
<evidence type="ECO:0000256" key="1">
    <source>
        <dbReference type="ARBA" id="ARBA00022649"/>
    </source>
</evidence>
<name>A0A644YPU0_9ZZZZ</name>
<evidence type="ECO:0000256" key="3">
    <source>
        <dbReference type="ARBA" id="ARBA00022801"/>
    </source>
</evidence>
<accession>A0A644YPU0</accession>
<evidence type="ECO:0008006" key="6">
    <source>
        <dbReference type="Google" id="ProtNLM"/>
    </source>
</evidence>
<evidence type="ECO:0000256" key="4">
    <source>
        <dbReference type="ARBA" id="ARBA00024207"/>
    </source>
</evidence>
<evidence type="ECO:0000313" key="5">
    <source>
        <dbReference type="EMBL" id="MPM30642.1"/>
    </source>
</evidence>
<keyword evidence="2" id="KW-0540">Nuclease</keyword>
<dbReference type="InterPro" id="IPR037038">
    <property type="entry name" value="HepT-like_sf"/>
</dbReference>
<organism evidence="5">
    <name type="scientific">bioreactor metagenome</name>
    <dbReference type="NCBI Taxonomy" id="1076179"/>
    <lineage>
        <taxon>unclassified sequences</taxon>
        <taxon>metagenomes</taxon>
        <taxon>ecological metagenomes</taxon>
    </lineage>
</organism>
<keyword evidence="3" id="KW-0378">Hydrolase</keyword>
<proteinExistence type="inferred from homology"/>